<keyword evidence="2" id="KW-0285">Flavoprotein</keyword>
<keyword evidence="3" id="KW-0560">Oxidoreductase</keyword>
<dbReference type="PANTHER" id="PTHR48105">
    <property type="entry name" value="THIOREDOXIN REDUCTASE 1-RELATED-RELATED"/>
    <property type="match status" value="1"/>
</dbReference>
<comment type="caution">
    <text evidence="5">The sequence shown here is derived from an EMBL/GenBank/DDBJ whole genome shotgun (WGS) entry which is preliminary data.</text>
</comment>
<evidence type="ECO:0000256" key="3">
    <source>
        <dbReference type="ARBA" id="ARBA00023002"/>
    </source>
</evidence>
<reference evidence="5 6" key="1">
    <citation type="journal article" date="2024" name="IMA Fungus">
        <title>IMA Genome - F19 : A genome assembly and annotation guide to empower mycologists, including annotated draft genome sequences of Ceratocystis pirilliformis, Diaporthe australafricana, Fusarium ophioides, Paecilomyces lecythidis, and Sporothrix stenoceras.</title>
        <authorList>
            <person name="Aylward J."/>
            <person name="Wilson A.M."/>
            <person name="Visagie C.M."/>
            <person name="Spraker J."/>
            <person name="Barnes I."/>
            <person name="Buitendag C."/>
            <person name="Ceriani C."/>
            <person name="Del Mar Angel L."/>
            <person name="du Plessis D."/>
            <person name="Fuchs T."/>
            <person name="Gasser K."/>
            <person name="Kramer D."/>
            <person name="Li W."/>
            <person name="Munsamy K."/>
            <person name="Piso A."/>
            <person name="Price J.L."/>
            <person name="Sonnekus B."/>
            <person name="Thomas C."/>
            <person name="van der Nest A."/>
            <person name="van Dijk A."/>
            <person name="van Heerden A."/>
            <person name="van Vuuren N."/>
            <person name="Yilmaz N."/>
            <person name="Duong T.A."/>
            <person name="van der Merwe N.A."/>
            <person name="Wingfield M.J."/>
            <person name="Wingfield B.D."/>
        </authorList>
    </citation>
    <scope>NUCLEOTIDE SEQUENCE [LARGE SCALE GENOMIC DNA]</scope>
    <source>
        <strain evidence="5 6">CMW 18300</strain>
    </source>
</reference>
<name>A0ABR3W3H6_9PEZI</name>
<dbReference type="Proteomes" id="UP001583177">
    <property type="component" value="Unassembled WGS sequence"/>
</dbReference>
<dbReference type="PRINTS" id="PR00469">
    <property type="entry name" value="PNDRDTASEII"/>
</dbReference>
<dbReference type="Gene3D" id="3.50.50.60">
    <property type="entry name" value="FAD/NAD(P)-binding domain"/>
    <property type="match status" value="2"/>
</dbReference>
<sequence>MTFYDVAIIGGGPAGLTAAATLARQLHTAVVFDSQKYRNANSHELHMVPSLEGKDPASFRREARGGITSRYATVEFQDVAVTKVQKKGDAHFVTTDTDGKAWRSRKLLLAVGSADVFPPIEGFAALWGSRIFHCLFCKGYEDRGARSAGVLAVAPVPLPADMLVAVAVHAAANAAQLVDAAGGRVTLYANGDKALAAGLKTAAKKQAGWTVEPRKIRRLVAAKAEGEGGGEGGGESVVVGFEDGASRTEKFLVNQPLTVPGGPFVGQLGLTTSGLGDIQADPTFHQTSVRGVFAAGDCMTPNKVVPTAISTGCSAAVGVSTQLQSEKYGFKSVV</sequence>
<evidence type="ECO:0000256" key="1">
    <source>
        <dbReference type="ARBA" id="ARBA00009333"/>
    </source>
</evidence>
<dbReference type="InterPro" id="IPR036188">
    <property type="entry name" value="FAD/NAD-bd_sf"/>
</dbReference>
<evidence type="ECO:0000256" key="2">
    <source>
        <dbReference type="ARBA" id="ARBA00022630"/>
    </source>
</evidence>
<feature type="domain" description="FAD/NAD(P)-binding" evidence="4">
    <location>
        <begin position="4"/>
        <end position="312"/>
    </location>
</feature>
<evidence type="ECO:0000313" key="6">
    <source>
        <dbReference type="Proteomes" id="UP001583177"/>
    </source>
</evidence>
<protein>
    <recommendedName>
        <fullName evidence="4">FAD/NAD(P)-binding domain-containing protein</fullName>
    </recommendedName>
</protein>
<dbReference type="Pfam" id="PF07992">
    <property type="entry name" value="Pyr_redox_2"/>
    <property type="match status" value="1"/>
</dbReference>
<proteinExistence type="inferred from homology"/>
<evidence type="ECO:0000313" key="5">
    <source>
        <dbReference type="EMBL" id="KAL1852084.1"/>
    </source>
</evidence>
<comment type="similarity">
    <text evidence="1">Belongs to the class-II pyridine nucleotide-disulfide oxidoreductase family.</text>
</comment>
<gene>
    <name evidence="5" type="ORF">Daus18300_012296</name>
</gene>
<dbReference type="SUPFAM" id="SSF51905">
    <property type="entry name" value="FAD/NAD(P)-binding domain"/>
    <property type="match status" value="1"/>
</dbReference>
<keyword evidence="6" id="KW-1185">Reference proteome</keyword>
<dbReference type="PRINTS" id="PR00368">
    <property type="entry name" value="FADPNR"/>
</dbReference>
<evidence type="ECO:0000259" key="4">
    <source>
        <dbReference type="Pfam" id="PF07992"/>
    </source>
</evidence>
<accession>A0ABR3W3H6</accession>
<dbReference type="InterPro" id="IPR023753">
    <property type="entry name" value="FAD/NAD-binding_dom"/>
</dbReference>
<dbReference type="InterPro" id="IPR050097">
    <property type="entry name" value="Ferredoxin-NADP_redctase_2"/>
</dbReference>
<organism evidence="5 6">
    <name type="scientific">Diaporthe australafricana</name>
    <dbReference type="NCBI Taxonomy" id="127596"/>
    <lineage>
        <taxon>Eukaryota</taxon>
        <taxon>Fungi</taxon>
        <taxon>Dikarya</taxon>
        <taxon>Ascomycota</taxon>
        <taxon>Pezizomycotina</taxon>
        <taxon>Sordariomycetes</taxon>
        <taxon>Sordariomycetidae</taxon>
        <taxon>Diaporthales</taxon>
        <taxon>Diaporthaceae</taxon>
        <taxon>Diaporthe</taxon>
    </lineage>
</organism>
<dbReference type="EMBL" id="JAWRVE010000164">
    <property type="protein sequence ID" value="KAL1852084.1"/>
    <property type="molecule type" value="Genomic_DNA"/>
</dbReference>